<organism evidence="4 5">
    <name type="scientific">Corallococcus sicarius</name>
    <dbReference type="NCBI Taxonomy" id="2316726"/>
    <lineage>
        <taxon>Bacteria</taxon>
        <taxon>Pseudomonadati</taxon>
        <taxon>Myxococcota</taxon>
        <taxon>Myxococcia</taxon>
        <taxon>Myxococcales</taxon>
        <taxon>Cystobacterineae</taxon>
        <taxon>Myxococcaceae</taxon>
        <taxon>Corallococcus</taxon>
    </lineage>
</organism>
<dbReference type="InterPro" id="IPR001789">
    <property type="entry name" value="Sig_transdc_resp-reg_receiver"/>
</dbReference>
<dbReference type="InterPro" id="IPR011006">
    <property type="entry name" value="CheY-like_superfamily"/>
</dbReference>
<feature type="modified residue" description="4-aspartylphosphate" evidence="2">
    <location>
        <position position="58"/>
    </location>
</feature>
<feature type="domain" description="Response regulatory" evidence="3">
    <location>
        <begin position="7"/>
        <end position="125"/>
    </location>
</feature>
<dbReference type="AlphaFoldDB" id="A0A3A8MZW3"/>
<dbReference type="SUPFAM" id="SSF52172">
    <property type="entry name" value="CheY-like"/>
    <property type="match status" value="1"/>
</dbReference>
<keyword evidence="5" id="KW-1185">Reference proteome</keyword>
<dbReference type="InterPro" id="IPR050595">
    <property type="entry name" value="Bact_response_regulator"/>
</dbReference>
<dbReference type="GO" id="GO:0000160">
    <property type="term" value="P:phosphorelay signal transduction system"/>
    <property type="evidence" value="ECO:0007669"/>
    <property type="project" value="InterPro"/>
</dbReference>
<dbReference type="EMBL" id="RAWG01000278">
    <property type="protein sequence ID" value="RKH36829.1"/>
    <property type="molecule type" value="Genomic_DNA"/>
</dbReference>
<protein>
    <submittedName>
        <fullName evidence="4">Response regulator</fullName>
    </submittedName>
</protein>
<comment type="caution">
    <text evidence="4">The sequence shown here is derived from an EMBL/GenBank/DDBJ whole genome shotgun (WGS) entry which is preliminary data.</text>
</comment>
<keyword evidence="1 2" id="KW-0597">Phosphoprotein</keyword>
<dbReference type="SMART" id="SM00448">
    <property type="entry name" value="REC"/>
    <property type="match status" value="1"/>
</dbReference>
<evidence type="ECO:0000259" key="3">
    <source>
        <dbReference type="PROSITE" id="PS50110"/>
    </source>
</evidence>
<dbReference type="OrthoDB" id="9786548at2"/>
<evidence type="ECO:0000256" key="1">
    <source>
        <dbReference type="ARBA" id="ARBA00022553"/>
    </source>
</evidence>
<evidence type="ECO:0000313" key="4">
    <source>
        <dbReference type="EMBL" id="RKH36829.1"/>
    </source>
</evidence>
<proteinExistence type="predicted"/>
<gene>
    <name evidence="4" type="ORF">D7X12_31795</name>
</gene>
<evidence type="ECO:0000256" key="2">
    <source>
        <dbReference type="PROSITE-ProRule" id="PRU00169"/>
    </source>
</evidence>
<sequence>MSQQQIRALVVDDSQAMRRSIMYALQRLSGVVCLEAEDGVAGLKMLTTQGRFDLVLTDINMPLMDGLKLISHIRRATDHQGVPIVVVTTEGAEVDRARAMALGASAYLVKPVQARVVLETVKELLKLD</sequence>
<name>A0A3A8MZW3_9BACT</name>
<dbReference type="PROSITE" id="PS50110">
    <property type="entry name" value="RESPONSE_REGULATORY"/>
    <property type="match status" value="1"/>
</dbReference>
<dbReference type="PANTHER" id="PTHR44591:SF25">
    <property type="entry name" value="CHEMOTAXIS TWO-COMPONENT RESPONSE REGULATOR"/>
    <property type="match status" value="1"/>
</dbReference>
<dbReference type="Pfam" id="PF00072">
    <property type="entry name" value="Response_reg"/>
    <property type="match status" value="1"/>
</dbReference>
<dbReference type="PANTHER" id="PTHR44591">
    <property type="entry name" value="STRESS RESPONSE REGULATOR PROTEIN 1"/>
    <property type="match status" value="1"/>
</dbReference>
<dbReference type="Proteomes" id="UP000273405">
    <property type="component" value="Unassembled WGS sequence"/>
</dbReference>
<dbReference type="Gene3D" id="3.40.50.2300">
    <property type="match status" value="1"/>
</dbReference>
<dbReference type="RefSeq" id="WP_120613601.1">
    <property type="nucleotide sequence ID" value="NZ_RAWG01000278.1"/>
</dbReference>
<accession>A0A3A8MZW3</accession>
<reference evidence="5" key="1">
    <citation type="submission" date="2018-09" db="EMBL/GenBank/DDBJ databases">
        <authorList>
            <person name="Livingstone P.G."/>
            <person name="Whitworth D.E."/>
        </authorList>
    </citation>
    <scope>NUCLEOTIDE SEQUENCE [LARGE SCALE GENOMIC DNA]</scope>
    <source>
        <strain evidence="5">CA040B</strain>
    </source>
</reference>
<evidence type="ECO:0000313" key="5">
    <source>
        <dbReference type="Proteomes" id="UP000273405"/>
    </source>
</evidence>